<dbReference type="AlphaFoldDB" id="A0AA88HII9"/>
<comment type="caution">
    <text evidence="1">The sequence shown here is derived from an EMBL/GenBank/DDBJ whole genome shotgun (WGS) entry which is preliminary data.</text>
</comment>
<name>A0AA88HII9_ARTSF</name>
<keyword evidence="2" id="KW-1185">Reference proteome</keyword>
<proteinExistence type="predicted"/>
<dbReference type="EMBL" id="JAVRJZ010000017">
    <property type="protein sequence ID" value="KAK2709880.1"/>
    <property type="molecule type" value="Genomic_DNA"/>
</dbReference>
<protein>
    <submittedName>
        <fullName evidence="1">Uncharacterized protein</fullName>
    </submittedName>
</protein>
<evidence type="ECO:0000313" key="1">
    <source>
        <dbReference type="EMBL" id="KAK2709880.1"/>
    </source>
</evidence>
<organism evidence="1 2">
    <name type="scientific">Artemia franciscana</name>
    <name type="common">Brine shrimp</name>
    <name type="synonym">Artemia sanfranciscana</name>
    <dbReference type="NCBI Taxonomy" id="6661"/>
    <lineage>
        <taxon>Eukaryota</taxon>
        <taxon>Metazoa</taxon>
        <taxon>Ecdysozoa</taxon>
        <taxon>Arthropoda</taxon>
        <taxon>Crustacea</taxon>
        <taxon>Branchiopoda</taxon>
        <taxon>Anostraca</taxon>
        <taxon>Artemiidae</taxon>
        <taxon>Artemia</taxon>
    </lineage>
</organism>
<accession>A0AA88HII9</accession>
<sequence length="87" mass="9351">MSLPDQMGLSVVAQTCQLKATGYLCFKVTLIQDPGWKNGVAVRLNLSGQSDTIKADFDQLVAFVVMAVDGIIHGLNLSPAKRMIITS</sequence>
<reference evidence="1" key="1">
    <citation type="submission" date="2023-07" db="EMBL/GenBank/DDBJ databases">
        <title>Chromosome-level genome assembly of Artemia franciscana.</title>
        <authorList>
            <person name="Jo E."/>
        </authorList>
    </citation>
    <scope>NUCLEOTIDE SEQUENCE</scope>
    <source>
        <tissue evidence="1">Whole body</tissue>
    </source>
</reference>
<evidence type="ECO:0000313" key="2">
    <source>
        <dbReference type="Proteomes" id="UP001187531"/>
    </source>
</evidence>
<gene>
    <name evidence="1" type="ORF">QYM36_013531</name>
</gene>
<dbReference type="Proteomes" id="UP001187531">
    <property type="component" value="Unassembled WGS sequence"/>
</dbReference>